<name>L1QNL8_9CLOT</name>
<proteinExistence type="predicted"/>
<reference evidence="2 3" key="1">
    <citation type="submission" date="2012-05" db="EMBL/GenBank/DDBJ databases">
        <authorList>
            <person name="Weinstock G."/>
            <person name="Sodergren E."/>
            <person name="Lobos E.A."/>
            <person name="Fulton L."/>
            <person name="Fulton R."/>
            <person name="Courtney L."/>
            <person name="Fronick C."/>
            <person name="O'Laughlin M."/>
            <person name="Godfrey J."/>
            <person name="Wilson R.M."/>
            <person name="Miner T."/>
            <person name="Farmer C."/>
            <person name="Delehaunty K."/>
            <person name="Cordes M."/>
            <person name="Minx P."/>
            <person name="Tomlinson C."/>
            <person name="Chen J."/>
            <person name="Wollam A."/>
            <person name="Pepin K.H."/>
            <person name="Bhonagiri V."/>
            <person name="Zhang X."/>
            <person name="Suruliraj S."/>
            <person name="Warren W."/>
            <person name="Mitreva M."/>
            <person name="Mardis E.R."/>
            <person name="Wilson R.K."/>
        </authorList>
    </citation>
    <scope>NUCLEOTIDE SEQUENCE [LARGE SCALE GENOMIC DNA]</scope>
    <source>
        <strain evidence="2 3">DSM 1785</strain>
    </source>
</reference>
<keyword evidence="3" id="KW-1185">Reference proteome</keyword>
<feature type="transmembrane region" description="Helical" evidence="1">
    <location>
        <begin position="98"/>
        <end position="119"/>
    </location>
</feature>
<dbReference type="Proteomes" id="UP000010420">
    <property type="component" value="Unassembled WGS sequence"/>
</dbReference>
<comment type="caution">
    <text evidence="2">The sequence shown here is derived from an EMBL/GenBank/DDBJ whole genome shotgun (WGS) entry which is preliminary data.</text>
</comment>
<dbReference type="Pfam" id="PF07314">
    <property type="entry name" value="Lit"/>
    <property type="match status" value="1"/>
</dbReference>
<dbReference type="RefSeq" id="WP_005209942.1">
    <property type="nucleotide sequence ID" value="NZ_KB291600.1"/>
</dbReference>
<dbReference type="STRING" id="545697.HMPREF0216_00166"/>
<keyword evidence="1" id="KW-0812">Transmembrane</keyword>
<dbReference type="eggNOG" id="COG4478">
    <property type="taxonomic scope" value="Bacteria"/>
</dbReference>
<feature type="transmembrane region" description="Helical" evidence="1">
    <location>
        <begin position="12"/>
        <end position="32"/>
    </location>
</feature>
<dbReference type="EMBL" id="AMEZ01000005">
    <property type="protein sequence ID" value="EKY29583.1"/>
    <property type="molecule type" value="Genomic_DNA"/>
</dbReference>
<feature type="transmembrane region" description="Helical" evidence="1">
    <location>
        <begin position="140"/>
        <end position="165"/>
    </location>
</feature>
<dbReference type="HOGENOM" id="CLU_093826_1_0_9"/>
<dbReference type="InterPro" id="IPR010178">
    <property type="entry name" value="Lit"/>
</dbReference>
<evidence type="ECO:0000256" key="1">
    <source>
        <dbReference type="SAM" id="Phobius"/>
    </source>
</evidence>
<dbReference type="PATRIC" id="fig|545697.3.peg.165"/>
<keyword evidence="1" id="KW-1133">Transmembrane helix</keyword>
<organism evidence="2 3">
    <name type="scientific">Clostridium celatum DSM 1785</name>
    <dbReference type="NCBI Taxonomy" id="545697"/>
    <lineage>
        <taxon>Bacteria</taxon>
        <taxon>Bacillati</taxon>
        <taxon>Bacillota</taxon>
        <taxon>Clostridia</taxon>
        <taxon>Eubacteriales</taxon>
        <taxon>Clostridiaceae</taxon>
        <taxon>Clostridium</taxon>
    </lineage>
</organism>
<accession>L1QNL8</accession>
<dbReference type="AlphaFoldDB" id="L1QNL8"/>
<protein>
    <submittedName>
        <fullName evidence="2">TIGR01906 family protein</fullName>
    </submittedName>
</protein>
<evidence type="ECO:0000313" key="2">
    <source>
        <dbReference type="EMBL" id="EKY29583.1"/>
    </source>
</evidence>
<gene>
    <name evidence="2" type="ORF">HMPREF0216_00166</name>
</gene>
<feature type="transmembrane region" description="Helical" evidence="1">
    <location>
        <begin position="193"/>
        <end position="218"/>
    </location>
</feature>
<keyword evidence="1" id="KW-0472">Membrane</keyword>
<dbReference type="NCBIfam" id="TIGR01906">
    <property type="entry name" value="integ_TIGR01906"/>
    <property type="match status" value="1"/>
</dbReference>
<evidence type="ECO:0000313" key="3">
    <source>
        <dbReference type="Proteomes" id="UP000010420"/>
    </source>
</evidence>
<sequence>MSIKVIGKMLFKLLVGIITSISIVSIATVIVLNSTFMYKIMINKYNLVEETGVSAENLMKNYNGLVKYLQNPFIEKLRFDDFTMSYAGEIHFMEVKHIFINLIYISIIFILGMIIYFFLQKLTKNKETIKSLINNFNLSANILINFFIVLGILFSIDFSKVFIIFHKIFFRNDYWIFDSATDPIINALPQEVFMIYAITILAILAVFSIIIKIVHIGYNSKKLYRIK</sequence>